<sequence length="212" mass="22159">MRWLAGALVTLFLLSACNQPAPADVGPSPAATLANPATSTAGAPTPSSSPGGKVTGSDPAGKVELAGVRPQSVQIPAIGVRSALMSLKLDKSGELERPKEFARAGWYDGGPVPGATGPAVIAGHVDSKTGPAVFWRLRDLQPGDEVRVELSDKSTVKFRVAQVKAYPKRKFPTAAVYGPTPIPTLRLITCGGDWEREGGYRDNIVVYAELVS</sequence>
<feature type="compositionally biased region" description="Low complexity" evidence="2">
    <location>
        <begin position="36"/>
        <end position="52"/>
    </location>
</feature>
<proteinExistence type="predicted"/>
<gene>
    <name evidence="4" type="ORF">ACFOUW_00015</name>
</gene>
<dbReference type="CDD" id="cd05829">
    <property type="entry name" value="Sortase_F"/>
    <property type="match status" value="1"/>
</dbReference>
<evidence type="ECO:0000256" key="3">
    <source>
        <dbReference type="SAM" id="SignalP"/>
    </source>
</evidence>
<comment type="caution">
    <text evidence="4">The sequence shown here is derived from an EMBL/GenBank/DDBJ whole genome shotgun (WGS) entry which is preliminary data.</text>
</comment>
<dbReference type="RefSeq" id="WP_205122379.1">
    <property type="nucleotide sequence ID" value="NZ_JAFBCM010000001.1"/>
</dbReference>
<keyword evidence="3" id="KW-0732">Signal</keyword>
<dbReference type="InterPro" id="IPR023365">
    <property type="entry name" value="Sortase_dom-sf"/>
</dbReference>
<evidence type="ECO:0000256" key="1">
    <source>
        <dbReference type="ARBA" id="ARBA00022801"/>
    </source>
</evidence>
<dbReference type="NCBIfam" id="NF033748">
    <property type="entry name" value="class_F_sortase"/>
    <property type="match status" value="1"/>
</dbReference>
<reference evidence="5" key="1">
    <citation type="journal article" date="2019" name="Int. J. Syst. Evol. Microbiol.">
        <title>The Global Catalogue of Microorganisms (GCM) 10K type strain sequencing project: providing services to taxonomists for standard genome sequencing and annotation.</title>
        <authorList>
            <consortium name="The Broad Institute Genomics Platform"/>
            <consortium name="The Broad Institute Genome Sequencing Center for Infectious Disease"/>
            <person name="Wu L."/>
            <person name="Ma J."/>
        </authorList>
    </citation>
    <scope>NUCLEOTIDE SEQUENCE [LARGE SCALE GENOMIC DNA]</scope>
    <source>
        <strain evidence="5">CGMCC 4.7241</strain>
    </source>
</reference>
<evidence type="ECO:0000313" key="5">
    <source>
        <dbReference type="Proteomes" id="UP001595699"/>
    </source>
</evidence>
<dbReference type="Proteomes" id="UP001595699">
    <property type="component" value="Unassembled WGS sequence"/>
</dbReference>
<evidence type="ECO:0000313" key="4">
    <source>
        <dbReference type="EMBL" id="MFC3759207.1"/>
    </source>
</evidence>
<dbReference type="PROSITE" id="PS51257">
    <property type="entry name" value="PROKAR_LIPOPROTEIN"/>
    <property type="match status" value="1"/>
</dbReference>
<accession>A0ABV7Y362</accession>
<organism evidence="4 5">
    <name type="scientific">Tenggerimyces flavus</name>
    <dbReference type="NCBI Taxonomy" id="1708749"/>
    <lineage>
        <taxon>Bacteria</taxon>
        <taxon>Bacillati</taxon>
        <taxon>Actinomycetota</taxon>
        <taxon>Actinomycetes</taxon>
        <taxon>Propionibacteriales</taxon>
        <taxon>Nocardioidaceae</taxon>
        <taxon>Tenggerimyces</taxon>
    </lineage>
</organism>
<evidence type="ECO:0000256" key="2">
    <source>
        <dbReference type="SAM" id="MobiDB-lite"/>
    </source>
</evidence>
<dbReference type="Pfam" id="PF04203">
    <property type="entry name" value="Sortase"/>
    <property type="match status" value="1"/>
</dbReference>
<dbReference type="SUPFAM" id="SSF63817">
    <property type="entry name" value="Sortase"/>
    <property type="match status" value="1"/>
</dbReference>
<feature type="region of interest" description="Disordered" evidence="2">
    <location>
        <begin position="23"/>
        <end position="61"/>
    </location>
</feature>
<keyword evidence="1" id="KW-0378">Hydrolase</keyword>
<dbReference type="InterPro" id="IPR042001">
    <property type="entry name" value="Sortase_F"/>
</dbReference>
<feature type="signal peptide" evidence="3">
    <location>
        <begin position="1"/>
        <end position="23"/>
    </location>
</feature>
<dbReference type="InterPro" id="IPR005754">
    <property type="entry name" value="Sortase"/>
</dbReference>
<protein>
    <submittedName>
        <fullName evidence="4">Class F sortase</fullName>
    </submittedName>
</protein>
<name>A0ABV7Y362_9ACTN</name>
<dbReference type="Gene3D" id="2.40.260.10">
    <property type="entry name" value="Sortase"/>
    <property type="match status" value="1"/>
</dbReference>
<dbReference type="EMBL" id="JBHRZH010000001">
    <property type="protein sequence ID" value="MFC3759207.1"/>
    <property type="molecule type" value="Genomic_DNA"/>
</dbReference>
<feature type="chain" id="PRO_5045180335" evidence="3">
    <location>
        <begin position="24"/>
        <end position="212"/>
    </location>
</feature>
<keyword evidence="5" id="KW-1185">Reference proteome</keyword>